<dbReference type="NCBIfam" id="TIGR01007">
    <property type="entry name" value="eps_fam"/>
    <property type="match status" value="1"/>
</dbReference>
<accession>A0A1N7R782</accession>
<sequence length="777" mass="87918">MQHEFVIEQVEPDQENEFFKKLGGQFLILWPWLIASIVVCVALSYLYLKYQTPEYRIRASILIQDDKNSTANVGILEEFGLLKGTSSVDNEAEIFKSYALMKDVVVNNQLFIKYYYSGQLKATELYLNRPITMRYVNPNSDSSINYGEYLVAFDAKDINKFTVTVLDKKYVGKFGEIVHLPTGDIIINTSDAFVKWRKEEPVTVFALPVNRSVAEYMSRLGVAIPNKQVSIISLSLKEIIPQKGEIILNSLINTYLQANVNDANQIADSTIRFIDDRLQLVFKELSGIEKDIEGFKKENRLTDITEQSRLLLENTSDYSKQLTEKEVQLAVIEALEEFLISSKNETRVVPSSLVMQDPVFISLIQRYNEVQLVRDKMLMSTTETHPSVQTINEQLLNLRGELLSSIASVKRGVQIGVNELRKRTGAIESQVSKVPGKERIWLDFSRQQAIKQELYLFLLKKREETAISKSSTLANARVIDAAKADDFPFKPNRKSFLLLGFVLGLAIPFAFYYIKELLNSKVSSSKDIKNYTSAPILAEIGHNGNDEEVVALAARSLISEQFRSLRTNVKFLMANEDEKVILITSSMGGEGKSFLSINLAATLALTDKKVILLELDLRKPRITDILKLRRIGISNYLVDSNANWKELLQFYGADNKFDILSSGPLPPNPAELLMLPKMSALVKTLKEHYDYVVIDSAPVGLVTDAEVLAVLADVTLYVVRHAFTHKQQINWLNKLYLKKTLPKLNIIINDVQLKKSGYSYEGYGYAYGYGLYGEKNS</sequence>
<dbReference type="Pfam" id="PF13807">
    <property type="entry name" value="GNVR"/>
    <property type="match status" value="1"/>
</dbReference>
<evidence type="ECO:0000256" key="3">
    <source>
        <dbReference type="ARBA" id="ARBA00008883"/>
    </source>
</evidence>
<dbReference type="CDD" id="cd05387">
    <property type="entry name" value="BY-kinase"/>
    <property type="match status" value="1"/>
</dbReference>
<keyword evidence="10" id="KW-0418">Kinase</keyword>
<evidence type="ECO:0000256" key="9">
    <source>
        <dbReference type="ARBA" id="ARBA00022741"/>
    </source>
</evidence>
<dbReference type="GO" id="GO:0042802">
    <property type="term" value="F:identical protein binding"/>
    <property type="evidence" value="ECO:0007669"/>
    <property type="project" value="UniProtKB-ARBA"/>
</dbReference>
<dbReference type="GO" id="GO:0005524">
    <property type="term" value="F:ATP binding"/>
    <property type="evidence" value="ECO:0007669"/>
    <property type="project" value="UniProtKB-KW"/>
</dbReference>
<dbReference type="PANTHER" id="PTHR32309:SF13">
    <property type="entry name" value="FERRIC ENTEROBACTIN TRANSPORT PROTEIN FEPE"/>
    <property type="match status" value="1"/>
</dbReference>
<feature type="transmembrane region" description="Helical" evidence="16">
    <location>
        <begin position="496"/>
        <end position="514"/>
    </location>
</feature>
<comment type="similarity">
    <text evidence="3">Belongs to the etk/wzc family.</text>
</comment>
<evidence type="ECO:0000259" key="19">
    <source>
        <dbReference type="Pfam" id="PF13807"/>
    </source>
</evidence>
<comment type="subcellular location">
    <subcellularLocation>
        <location evidence="1">Cell inner membrane</location>
        <topology evidence="1">Multi-pass membrane protein</topology>
    </subcellularLocation>
</comment>
<evidence type="ECO:0000256" key="11">
    <source>
        <dbReference type="ARBA" id="ARBA00022840"/>
    </source>
</evidence>
<dbReference type="PANTHER" id="PTHR32309">
    <property type="entry name" value="TYROSINE-PROTEIN KINASE"/>
    <property type="match status" value="1"/>
</dbReference>
<evidence type="ECO:0000256" key="5">
    <source>
        <dbReference type="ARBA" id="ARBA00022475"/>
    </source>
</evidence>
<keyword evidence="6" id="KW-0997">Cell inner membrane</keyword>
<dbReference type="InterPro" id="IPR032807">
    <property type="entry name" value="GNVR"/>
</dbReference>
<keyword evidence="21" id="KW-1185">Reference proteome</keyword>
<evidence type="ECO:0000256" key="4">
    <source>
        <dbReference type="ARBA" id="ARBA00011903"/>
    </source>
</evidence>
<dbReference type="Proteomes" id="UP000186917">
    <property type="component" value="Unassembled WGS sequence"/>
</dbReference>
<evidence type="ECO:0000259" key="17">
    <source>
        <dbReference type="Pfam" id="PF02706"/>
    </source>
</evidence>
<evidence type="ECO:0000256" key="6">
    <source>
        <dbReference type="ARBA" id="ARBA00022519"/>
    </source>
</evidence>
<evidence type="ECO:0000256" key="2">
    <source>
        <dbReference type="ARBA" id="ARBA00007316"/>
    </source>
</evidence>
<evidence type="ECO:0000256" key="15">
    <source>
        <dbReference type="ARBA" id="ARBA00051245"/>
    </source>
</evidence>
<comment type="catalytic activity">
    <reaction evidence="15">
        <text>L-tyrosyl-[protein] + ATP = O-phospho-L-tyrosyl-[protein] + ADP + H(+)</text>
        <dbReference type="Rhea" id="RHEA:10596"/>
        <dbReference type="Rhea" id="RHEA-COMP:10136"/>
        <dbReference type="Rhea" id="RHEA-COMP:20101"/>
        <dbReference type="ChEBI" id="CHEBI:15378"/>
        <dbReference type="ChEBI" id="CHEBI:30616"/>
        <dbReference type="ChEBI" id="CHEBI:46858"/>
        <dbReference type="ChEBI" id="CHEBI:61978"/>
        <dbReference type="ChEBI" id="CHEBI:456216"/>
        <dbReference type="EC" id="2.7.10.2"/>
    </reaction>
</comment>
<feature type="domain" description="Tyrosine-protein kinase G-rich" evidence="19">
    <location>
        <begin position="442"/>
        <end position="516"/>
    </location>
</feature>
<evidence type="ECO:0000256" key="1">
    <source>
        <dbReference type="ARBA" id="ARBA00004429"/>
    </source>
</evidence>
<dbReference type="InterPro" id="IPR025669">
    <property type="entry name" value="AAA_dom"/>
</dbReference>
<dbReference type="InterPro" id="IPR027417">
    <property type="entry name" value="P-loop_NTPase"/>
</dbReference>
<evidence type="ECO:0000256" key="8">
    <source>
        <dbReference type="ARBA" id="ARBA00022692"/>
    </source>
</evidence>
<keyword evidence="5" id="KW-1003">Cell membrane</keyword>
<gene>
    <name evidence="20" type="ORF">SAMN05421788_11010</name>
</gene>
<dbReference type="GO" id="GO:0004715">
    <property type="term" value="F:non-membrane spanning protein tyrosine kinase activity"/>
    <property type="evidence" value="ECO:0007669"/>
    <property type="project" value="UniProtKB-EC"/>
</dbReference>
<evidence type="ECO:0000256" key="7">
    <source>
        <dbReference type="ARBA" id="ARBA00022679"/>
    </source>
</evidence>
<keyword evidence="12 16" id="KW-1133">Transmembrane helix</keyword>
<name>A0A1N7R782_9BACT</name>
<proteinExistence type="inferred from homology"/>
<dbReference type="Gene3D" id="3.40.50.300">
    <property type="entry name" value="P-loop containing nucleotide triphosphate hydrolases"/>
    <property type="match status" value="1"/>
</dbReference>
<dbReference type="FunFam" id="3.40.50.300:FF:000527">
    <property type="entry name" value="Tyrosine-protein kinase etk"/>
    <property type="match status" value="1"/>
</dbReference>
<dbReference type="STRING" id="477680.SAMN05421788_11010"/>
<keyword evidence="13 16" id="KW-0472">Membrane</keyword>
<evidence type="ECO:0000256" key="13">
    <source>
        <dbReference type="ARBA" id="ARBA00023136"/>
    </source>
</evidence>
<dbReference type="EC" id="2.7.10.2" evidence="4"/>
<protein>
    <recommendedName>
        <fullName evidence="4">non-specific protein-tyrosine kinase</fullName>
        <ecNumber evidence="4">2.7.10.2</ecNumber>
    </recommendedName>
</protein>
<evidence type="ECO:0000256" key="14">
    <source>
        <dbReference type="ARBA" id="ARBA00023137"/>
    </source>
</evidence>
<dbReference type="AlphaFoldDB" id="A0A1N7R782"/>
<dbReference type="InterPro" id="IPR003856">
    <property type="entry name" value="LPS_length_determ_N"/>
</dbReference>
<keyword evidence="8 16" id="KW-0812">Transmembrane</keyword>
<reference evidence="21" key="1">
    <citation type="submission" date="2017-01" db="EMBL/GenBank/DDBJ databases">
        <authorList>
            <person name="Varghese N."/>
            <person name="Submissions S."/>
        </authorList>
    </citation>
    <scope>NUCLEOTIDE SEQUENCE [LARGE SCALE GENOMIC DNA]</scope>
    <source>
        <strain evidence="21">DSM 21054</strain>
    </source>
</reference>
<evidence type="ECO:0000256" key="10">
    <source>
        <dbReference type="ARBA" id="ARBA00022777"/>
    </source>
</evidence>
<dbReference type="InterPro" id="IPR050445">
    <property type="entry name" value="Bact_polysacc_biosynth/exp"/>
</dbReference>
<evidence type="ECO:0000256" key="16">
    <source>
        <dbReference type="SAM" id="Phobius"/>
    </source>
</evidence>
<comment type="similarity">
    <text evidence="2">Belongs to the CpsD/CapB family.</text>
</comment>
<evidence type="ECO:0000259" key="18">
    <source>
        <dbReference type="Pfam" id="PF13614"/>
    </source>
</evidence>
<feature type="domain" description="AAA" evidence="18">
    <location>
        <begin position="579"/>
        <end position="704"/>
    </location>
</feature>
<dbReference type="EMBL" id="FTOR01000010">
    <property type="protein sequence ID" value="SIT30874.1"/>
    <property type="molecule type" value="Genomic_DNA"/>
</dbReference>
<dbReference type="InterPro" id="IPR005702">
    <property type="entry name" value="Wzc-like_C"/>
</dbReference>
<evidence type="ECO:0000256" key="12">
    <source>
        <dbReference type="ARBA" id="ARBA00022989"/>
    </source>
</evidence>
<dbReference type="Pfam" id="PF13614">
    <property type="entry name" value="AAA_31"/>
    <property type="match status" value="1"/>
</dbReference>
<dbReference type="RefSeq" id="WP_076381604.1">
    <property type="nucleotide sequence ID" value="NZ_FTOR01000010.1"/>
</dbReference>
<dbReference type="SUPFAM" id="SSF52540">
    <property type="entry name" value="P-loop containing nucleoside triphosphate hydrolases"/>
    <property type="match status" value="1"/>
</dbReference>
<feature type="transmembrane region" description="Helical" evidence="16">
    <location>
        <begin position="28"/>
        <end position="48"/>
    </location>
</feature>
<organism evidence="20 21">
    <name type="scientific">Filimonas lacunae</name>
    <dbReference type="NCBI Taxonomy" id="477680"/>
    <lineage>
        <taxon>Bacteria</taxon>
        <taxon>Pseudomonadati</taxon>
        <taxon>Bacteroidota</taxon>
        <taxon>Chitinophagia</taxon>
        <taxon>Chitinophagales</taxon>
        <taxon>Chitinophagaceae</taxon>
        <taxon>Filimonas</taxon>
    </lineage>
</organism>
<keyword evidence="11" id="KW-0067">ATP-binding</keyword>
<evidence type="ECO:0000313" key="20">
    <source>
        <dbReference type="EMBL" id="SIT30874.1"/>
    </source>
</evidence>
<keyword evidence="7" id="KW-0808">Transferase</keyword>
<dbReference type="GO" id="GO:0005886">
    <property type="term" value="C:plasma membrane"/>
    <property type="evidence" value="ECO:0007669"/>
    <property type="project" value="UniProtKB-SubCell"/>
</dbReference>
<dbReference type="Pfam" id="PF02706">
    <property type="entry name" value="Wzz"/>
    <property type="match status" value="1"/>
</dbReference>
<keyword evidence="9" id="KW-0547">Nucleotide-binding</keyword>
<evidence type="ECO:0000313" key="21">
    <source>
        <dbReference type="Proteomes" id="UP000186917"/>
    </source>
</evidence>
<feature type="domain" description="Polysaccharide chain length determinant N-terminal" evidence="17">
    <location>
        <begin position="31"/>
        <end position="105"/>
    </location>
</feature>
<keyword evidence="14" id="KW-0829">Tyrosine-protein kinase</keyword>